<dbReference type="Pfam" id="PF01494">
    <property type="entry name" value="FAD_binding_3"/>
    <property type="match status" value="1"/>
</dbReference>
<evidence type="ECO:0000256" key="1">
    <source>
        <dbReference type="ARBA" id="ARBA00007992"/>
    </source>
</evidence>
<sequence length="432" mass="47850">MGSYQATINVAIIGGGPAGLAAAISLSKLPFLSTVLYERNSEPQEVGAGISLSYNAWKVLDLLGAADGVKGFSKADTRQRNGYTGKVILLQPHPENGDLDPRGAIRTRRTRLQSGLLEKVPDGVIKYGKKLVSAQNAGTEGVRLSFEDGTEALADLVIGADGIRSREQVIRKTLYPDHTIHFTGNTVWRTLVPRSSLSHIPDVTNGTSWWYVKGGHAYLSGVDDSSEIPLEKQLFELSVRSYHEPDIPGRTVSWGIPATNERVQARFVRYDQRVRDAIAAVPEGAWKEFANYAGPGPEKITGWNKVVLIGDASHPLHGAFGSGATFGMEDGWLLAQALEHEYSLGSETLVEDTLQTFEEIRLPYYKRMYRYLDAQRASAKKAEEEEKTFEELLELRFKSLGIGQKDNLNWIYKHDIGKVWSDYLKGIKEFHG</sequence>
<dbReference type="PANTHER" id="PTHR13789">
    <property type="entry name" value="MONOOXYGENASE"/>
    <property type="match status" value="1"/>
</dbReference>
<dbReference type="PANTHER" id="PTHR13789:SF309">
    <property type="entry name" value="PUTATIVE (AFU_ORTHOLOGUE AFUA_6G14510)-RELATED"/>
    <property type="match status" value="1"/>
</dbReference>
<keyword evidence="3" id="KW-0274">FAD</keyword>
<feature type="domain" description="FAD-binding" evidence="6">
    <location>
        <begin position="8"/>
        <end position="168"/>
    </location>
</feature>
<evidence type="ECO:0000313" key="7">
    <source>
        <dbReference type="EMBL" id="KAJ9615934.1"/>
    </source>
</evidence>
<dbReference type="GO" id="GO:0071949">
    <property type="term" value="F:FAD binding"/>
    <property type="evidence" value="ECO:0007669"/>
    <property type="project" value="InterPro"/>
</dbReference>
<evidence type="ECO:0000256" key="5">
    <source>
        <dbReference type="ARBA" id="ARBA00023033"/>
    </source>
</evidence>
<evidence type="ECO:0000259" key="6">
    <source>
        <dbReference type="Pfam" id="PF01494"/>
    </source>
</evidence>
<dbReference type="Proteomes" id="UP001172681">
    <property type="component" value="Unassembled WGS sequence"/>
</dbReference>
<dbReference type="SUPFAM" id="SSF51905">
    <property type="entry name" value="FAD/NAD(P)-binding domain"/>
    <property type="match status" value="1"/>
</dbReference>
<dbReference type="Gene3D" id="3.50.50.60">
    <property type="entry name" value="FAD/NAD(P)-binding domain"/>
    <property type="match status" value="1"/>
</dbReference>
<accession>A0AA38XLY9</accession>
<dbReference type="GO" id="GO:0004497">
    <property type="term" value="F:monooxygenase activity"/>
    <property type="evidence" value="ECO:0007669"/>
    <property type="project" value="UniProtKB-KW"/>
</dbReference>
<evidence type="ECO:0000256" key="2">
    <source>
        <dbReference type="ARBA" id="ARBA00022630"/>
    </source>
</evidence>
<dbReference type="AlphaFoldDB" id="A0AA38XLY9"/>
<reference evidence="7" key="1">
    <citation type="submission" date="2022-10" db="EMBL/GenBank/DDBJ databases">
        <title>Culturing micro-colonial fungi from biological soil crusts in the Mojave desert and describing Neophaeococcomyces mojavensis, and introducing the new genera and species Taxawa tesnikishii.</title>
        <authorList>
            <person name="Kurbessoian T."/>
            <person name="Stajich J.E."/>
        </authorList>
    </citation>
    <scope>NUCLEOTIDE SEQUENCE</scope>
    <source>
        <strain evidence="7">TK_35</strain>
    </source>
</reference>
<dbReference type="InterPro" id="IPR050493">
    <property type="entry name" value="FAD-dep_Monooxygenase_BioMet"/>
</dbReference>
<gene>
    <name evidence="7" type="ORF">H2204_014254</name>
</gene>
<evidence type="ECO:0000256" key="4">
    <source>
        <dbReference type="ARBA" id="ARBA00023002"/>
    </source>
</evidence>
<keyword evidence="2" id="KW-0285">Flavoprotein</keyword>
<keyword evidence="8" id="KW-1185">Reference proteome</keyword>
<keyword evidence="5" id="KW-0503">Monooxygenase</keyword>
<dbReference type="EMBL" id="JAPDRN010000178">
    <property type="protein sequence ID" value="KAJ9615934.1"/>
    <property type="molecule type" value="Genomic_DNA"/>
</dbReference>
<keyword evidence="4" id="KW-0560">Oxidoreductase</keyword>
<name>A0AA38XLY9_9EURO</name>
<comment type="caution">
    <text evidence="7">The sequence shown here is derived from an EMBL/GenBank/DDBJ whole genome shotgun (WGS) entry which is preliminary data.</text>
</comment>
<dbReference type="PRINTS" id="PR00420">
    <property type="entry name" value="RNGMNOXGNASE"/>
</dbReference>
<organism evidence="7 8">
    <name type="scientific">Knufia peltigerae</name>
    <dbReference type="NCBI Taxonomy" id="1002370"/>
    <lineage>
        <taxon>Eukaryota</taxon>
        <taxon>Fungi</taxon>
        <taxon>Dikarya</taxon>
        <taxon>Ascomycota</taxon>
        <taxon>Pezizomycotina</taxon>
        <taxon>Eurotiomycetes</taxon>
        <taxon>Chaetothyriomycetidae</taxon>
        <taxon>Chaetothyriales</taxon>
        <taxon>Trichomeriaceae</taxon>
        <taxon>Knufia</taxon>
    </lineage>
</organism>
<dbReference type="InterPro" id="IPR036188">
    <property type="entry name" value="FAD/NAD-bd_sf"/>
</dbReference>
<protein>
    <recommendedName>
        <fullName evidence="6">FAD-binding domain-containing protein</fullName>
    </recommendedName>
</protein>
<evidence type="ECO:0000256" key="3">
    <source>
        <dbReference type="ARBA" id="ARBA00022827"/>
    </source>
</evidence>
<proteinExistence type="inferred from homology"/>
<comment type="similarity">
    <text evidence="1">Belongs to the paxM FAD-dependent monooxygenase family.</text>
</comment>
<evidence type="ECO:0000313" key="8">
    <source>
        <dbReference type="Proteomes" id="UP001172681"/>
    </source>
</evidence>
<dbReference type="InterPro" id="IPR002938">
    <property type="entry name" value="FAD-bd"/>
</dbReference>